<evidence type="ECO:0000313" key="2">
    <source>
        <dbReference type="EMBL" id="EHP72618.1"/>
    </source>
</evidence>
<protein>
    <submittedName>
        <fullName evidence="2">Uncharacterized protein</fullName>
    </submittedName>
</protein>
<dbReference type="AlphaFoldDB" id="H1KVP5"/>
<accession>H1KVP5</accession>
<reference evidence="2 3" key="1">
    <citation type="submission" date="2011-09" db="EMBL/GenBank/DDBJ databases">
        <title>The draft genome of Methylobacterium extorquens DSM 13060.</title>
        <authorList>
            <consortium name="US DOE Joint Genome Institute (JGI-PGF)"/>
            <person name="Lucas S."/>
            <person name="Han J."/>
            <person name="Lapidus A."/>
            <person name="Cheng J.-F."/>
            <person name="Goodwin L."/>
            <person name="Pitluck S."/>
            <person name="Peters L."/>
            <person name="Land M.L."/>
            <person name="Hauser L."/>
            <person name="Koskimaki J."/>
            <person name="Halonen O."/>
            <person name="Pirttila A."/>
            <person name="Frank C."/>
            <person name="Woyke T.J."/>
        </authorList>
    </citation>
    <scope>NUCLEOTIDE SEQUENCE [LARGE SCALE GENOMIC DNA]</scope>
    <source>
        <strain evidence="2 3">DSM 13060</strain>
    </source>
</reference>
<evidence type="ECO:0000256" key="1">
    <source>
        <dbReference type="SAM" id="MobiDB-lite"/>
    </source>
</evidence>
<gene>
    <name evidence="2" type="ORF">MetexDRAFT_6708</name>
</gene>
<proteinExistence type="predicted"/>
<evidence type="ECO:0000313" key="3">
    <source>
        <dbReference type="Proteomes" id="UP000004382"/>
    </source>
</evidence>
<feature type="region of interest" description="Disordered" evidence="1">
    <location>
        <begin position="119"/>
        <end position="152"/>
    </location>
</feature>
<name>H1KVP5_METEX</name>
<organism evidence="2 3">
    <name type="scientific">Methylorubrum extorquens DSM 13060</name>
    <dbReference type="NCBI Taxonomy" id="882800"/>
    <lineage>
        <taxon>Bacteria</taxon>
        <taxon>Pseudomonadati</taxon>
        <taxon>Pseudomonadota</taxon>
        <taxon>Alphaproteobacteria</taxon>
        <taxon>Hyphomicrobiales</taxon>
        <taxon>Methylobacteriaceae</taxon>
        <taxon>Methylorubrum</taxon>
    </lineage>
</organism>
<dbReference type="Proteomes" id="UP000004382">
    <property type="component" value="Unassembled WGS sequence"/>
</dbReference>
<sequence length="177" mass="19691">MSKPGCKPGSSQALPPHDTITEGDAIGVLLSNRPARVWLDRADYDRIVAAYGTRAWAWVETTRYVRIRPSRTKNLPVARLVLESDGSGFVHFGDGDRLNLRRKNLSIQRHREQGRVVRRPAKGLFGRQKQAPEKSSSDVVGRPRPFPAAPPLVKLPATKVRMAVPTVKRRSPACPRS</sequence>
<comment type="caution">
    <text evidence="2">The sequence shown here is derived from an EMBL/GenBank/DDBJ whole genome shotgun (WGS) entry which is preliminary data.</text>
</comment>
<dbReference type="EMBL" id="AGJK01000529">
    <property type="protein sequence ID" value="EHP72618.1"/>
    <property type="molecule type" value="Genomic_DNA"/>
</dbReference>